<evidence type="ECO:0000256" key="2">
    <source>
        <dbReference type="ARBA" id="ARBA00022525"/>
    </source>
</evidence>
<dbReference type="SUPFAM" id="SSF55797">
    <property type="entry name" value="PR-1-like"/>
    <property type="match status" value="1"/>
</dbReference>
<keyword evidence="2" id="KW-0964">Secreted</keyword>
<evidence type="ECO:0000313" key="3">
    <source>
        <dbReference type="EMBL" id="SSX09692.1"/>
    </source>
</evidence>
<dbReference type="AlphaFoldDB" id="A0A336MMF5"/>
<organism evidence="4">
    <name type="scientific">Culicoides sonorensis</name>
    <name type="common">Biting midge</name>
    <dbReference type="NCBI Taxonomy" id="179676"/>
    <lineage>
        <taxon>Eukaryota</taxon>
        <taxon>Metazoa</taxon>
        <taxon>Ecdysozoa</taxon>
        <taxon>Arthropoda</taxon>
        <taxon>Hexapoda</taxon>
        <taxon>Insecta</taxon>
        <taxon>Pterygota</taxon>
        <taxon>Neoptera</taxon>
        <taxon>Endopterygota</taxon>
        <taxon>Diptera</taxon>
        <taxon>Nematocera</taxon>
        <taxon>Chironomoidea</taxon>
        <taxon>Ceratopogonidae</taxon>
        <taxon>Ceratopogoninae</taxon>
        <taxon>Culicoides</taxon>
        <taxon>Monoculicoides</taxon>
    </lineage>
</organism>
<accession>A0A336MMF5</accession>
<gene>
    <name evidence="4" type="primary">CSON001376</name>
</gene>
<name>A0A336MMF5_CULSO</name>
<dbReference type="Gene3D" id="3.40.33.10">
    <property type="entry name" value="CAP"/>
    <property type="match status" value="1"/>
</dbReference>
<dbReference type="VEuPathDB" id="VectorBase:CSON001376"/>
<comment type="subcellular location">
    <subcellularLocation>
        <location evidence="1">Secreted</location>
    </subcellularLocation>
</comment>
<evidence type="ECO:0000256" key="1">
    <source>
        <dbReference type="ARBA" id="ARBA00004613"/>
    </source>
</evidence>
<dbReference type="EMBL" id="UFQS01001201">
    <property type="protein sequence ID" value="SSX09692.1"/>
    <property type="molecule type" value="Genomic_DNA"/>
</dbReference>
<sequence>RNANTCPRDAKILPMSTKRKNLILKVHNRLRNKVALGLLMIRNLSVLLLFTCISCALSTDFCNRDLCKRQTGPQSFTYMKHIGCRHNG</sequence>
<proteinExistence type="predicted"/>
<dbReference type="InterPro" id="IPR035940">
    <property type="entry name" value="CAP_sf"/>
</dbReference>
<evidence type="ECO:0000313" key="4">
    <source>
        <dbReference type="EMBL" id="SSX29467.1"/>
    </source>
</evidence>
<reference evidence="3" key="1">
    <citation type="submission" date="2018-04" db="EMBL/GenBank/DDBJ databases">
        <authorList>
            <person name="Go L.Y."/>
            <person name="Mitchell J.A."/>
        </authorList>
    </citation>
    <scope>NUCLEOTIDE SEQUENCE</scope>
    <source>
        <tissue evidence="3">Whole organism</tissue>
    </source>
</reference>
<dbReference type="EMBL" id="UFQT01001201">
    <property type="protein sequence ID" value="SSX29467.1"/>
    <property type="molecule type" value="Genomic_DNA"/>
</dbReference>
<reference evidence="4" key="2">
    <citation type="submission" date="2018-07" db="EMBL/GenBank/DDBJ databases">
        <authorList>
            <person name="Quirk P.G."/>
            <person name="Krulwich T.A."/>
        </authorList>
    </citation>
    <scope>NUCLEOTIDE SEQUENCE</scope>
</reference>
<protein>
    <submittedName>
        <fullName evidence="4">CSON001376 protein</fullName>
    </submittedName>
</protein>